<sequence length="182" mass="20877">MPADTEKNQKETIKVVYLRSGKTLAEPKAKPRDEKDINATKIAEEQKIGESLPKKNVSSKDVDKQKMNNAVEEIKHMPLLPFPQKIKWEKLDNCFGKFLEMLKQLYVNIPFTEVLTQMPNYAKFLKEILLRKRKLEETKVVKLNARCSTILQNKIPKKCANPGSFTIPCSLGSEHFDKALCD</sequence>
<dbReference type="OrthoDB" id="1113377at2759"/>
<feature type="compositionally biased region" description="Basic and acidic residues" evidence="1">
    <location>
        <begin position="25"/>
        <end position="48"/>
    </location>
</feature>
<evidence type="ECO:0000256" key="1">
    <source>
        <dbReference type="SAM" id="MobiDB-lite"/>
    </source>
</evidence>
<name>A0A1S4B9W5_TOBAC</name>
<dbReference type="PANTHER" id="PTHR33067">
    <property type="entry name" value="RNA-DIRECTED DNA POLYMERASE-RELATED"/>
    <property type="match status" value="1"/>
</dbReference>
<dbReference type="AlphaFoldDB" id="A0A1S4B9W5"/>
<dbReference type="PaxDb" id="4097-A0A1S4B9W5"/>
<feature type="region of interest" description="Disordered" evidence="1">
    <location>
        <begin position="24"/>
        <end position="62"/>
    </location>
</feature>
<dbReference type="OMA" id="IHINMPL"/>
<reference evidence="2" key="1">
    <citation type="submission" date="2025-08" db="UniProtKB">
        <authorList>
            <consortium name="RefSeq"/>
        </authorList>
    </citation>
    <scope>IDENTIFICATION</scope>
</reference>
<dbReference type="KEGG" id="nta:107806066"/>
<evidence type="ECO:0000313" key="2">
    <source>
        <dbReference type="RefSeq" id="XP_016485669.1"/>
    </source>
</evidence>
<protein>
    <submittedName>
        <fullName evidence="2">Uncharacterized protein</fullName>
    </submittedName>
</protein>
<gene>
    <name evidence="2" type="primary">LOC107806066</name>
</gene>
<dbReference type="PANTHER" id="PTHR33067:SF31">
    <property type="entry name" value="RNA-DIRECTED DNA POLYMERASE"/>
    <property type="match status" value="1"/>
</dbReference>
<proteinExistence type="predicted"/>
<organism evidence="2">
    <name type="scientific">Nicotiana tabacum</name>
    <name type="common">Common tobacco</name>
    <dbReference type="NCBI Taxonomy" id="4097"/>
    <lineage>
        <taxon>Eukaryota</taxon>
        <taxon>Viridiplantae</taxon>
        <taxon>Streptophyta</taxon>
        <taxon>Embryophyta</taxon>
        <taxon>Tracheophyta</taxon>
        <taxon>Spermatophyta</taxon>
        <taxon>Magnoliopsida</taxon>
        <taxon>eudicotyledons</taxon>
        <taxon>Gunneridae</taxon>
        <taxon>Pentapetalae</taxon>
        <taxon>asterids</taxon>
        <taxon>lamiids</taxon>
        <taxon>Solanales</taxon>
        <taxon>Solanaceae</taxon>
        <taxon>Nicotianoideae</taxon>
        <taxon>Nicotianeae</taxon>
        <taxon>Nicotiana</taxon>
    </lineage>
</organism>
<accession>A0A1S4B9W5</accession>
<dbReference type="RefSeq" id="XP_016485669.1">
    <property type="nucleotide sequence ID" value="XM_016630183.1"/>
</dbReference>